<keyword evidence="2" id="KW-1185">Reference proteome</keyword>
<dbReference type="EMBL" id="JARBHB010000005">
    <property type="protein sequence ID" value="KAJ8882759.1"/>
    <property type="molecule type" value="Genomic_DNA"/>
</dbReference>
<evidence type="ECO:0000313" key="2">
    <source>
        <dbReference type="Proteomes" id="UP001159363"/>
    </source>
</evidence>
<organism evidence="1 2">
    <name type="scientific">Dryococelus australis</name>
    <dbReference type="NCBI Taxonomy" id="614101"/>
    <lineage>
        <taxon>Eukaryota</taxon>
        <taxon>Metazoa</taxon>
        <taxon>Ecdysozoa</taxon>
        <taxon>Arthropoda</taxon>
        <taxon>Hexapoda</taxon>
        <taxon>Insecta</taxon>
        <taxon>Pterygota</taxon>
        <taxon>Neoptera</taxon>
        <taxon>Polyneoptera</taxon>
        <taxon>Phasmatodea</taxon>
        <taxon>Verophasmatodea</taxon>
        <taxon>Anareolatae</taxon>
        <taxon>Phasmatidae</taxon>
        <taxon>Eurycanthinae</taxon>
        <taxon>Dryococelus</taxon>
    </lineage>
</organism>
<reference evidence="1 2" key="1">
    <citation type="submission" date="2023-02" db="EMBL/GenBank/DDBJ databases">
        <title>LHISI_Scaffold_Assembly.</title>
        <authorList>
            <person name="Stuart O.P."/>
            <person name="Cleave R."/>
            <person name="Magrath M.J.L."/>
            <person name="Mikheyev A.S."/>
        </authorList>
    </citation>
    <scope>NUCLEOTIDE SEQUENCE [LARGE SCALE GENOMIC DNA]</scope>
    <source>
        <strain evidence="1">Daus_M_001</strain>
        <tissue evidence="1">Leg muscle</tissue>
    </source>
</reference>
<gene>
    <name evidence="1" type="ORF">PR048_014572</name>
</gene>
<protein>
    <submittedName>
        <fullName evidence="1">Uncharacterized protein</fullName>
    </submittedName>
</protein>
<evidence type="ECO:0000313" key="1">
    <source>
        <dbReference type="EMBL" id="KAJ8882759.1"/>
    </source>
</evidence>
<dbReference type="Proteomes" id="UP001159363">
    <property type="component" value="Chromosome 4"/>
</dbReference>
<name>A0ABQ9HES9_9NEOP</name>
<accession>A0ABQ9HES9</accession>
<proteinExistence type="predicted"/>
<sequence length="553" mass="60923">MLVLEAGSLSGKAAAAALIDTRGSCYWLPSHAIHARMQERVLAYRMIGRKLSVVCNSCALQLPRRFVQLLLIEPAPYRAPFGHSMQKRNYVAVPLMREHPYTPIGCANLWERASRFNWLVHAAKGSLLAGRPTFGCTPGADWRTALQHLDPVLGAPKCVHTFRCPFLFGALCGAPANILLASNAMLFRGVSGLCRYCSRRVRSHDLVRGGPATALRDTRDYALARACLAAVAYPPPLPPSPVGGWWIRWQSCADSGLLEKGNPCRKWECRSPLPAREIAPTVAITGQVRASALRCGSGNCTCIWLGFLQRYNGSVSRSMCVVISSLRQRAQLRHSSRRTPHKTTTTAGPLLLRRGWRVDVASFFSLRGRACVVVRLLASHPGELGSLPGGVARGFSHVGIAPGDTAGRRVFSRFPVSPRLCIPALLDNHLARPTLVDYQSRGWTRSTILPGVEAPLCPRTTSRRLAEANLLYNSSSRVLPLTLQQRRLRLHKCQTRATWNATEWRCVVLVMSAADHRARVWRAPGECYNYNLAIEWRTASTAGSMVWGAINDS</sequence>
<comment type="caution">
    <text evidence="1">The sequence shown here is derived from an EMBL/GenBank/DDBJ whole genome shotgun (WGS) entry which is preliminary data.</text>
</comment>